<dbReference type="AlphaFoldDB" id="A0A328BBR1"/>
<feature type="chain" id="PRO_5016352242" evidence="1">
    <location>
        <begin position="31"/>
        <end position="187"/>
    </location>
</feature>
<dbReference type="Proteomes" id="UP000248553">
    <property type="component" value="Unassembled WGS sequence"/>
</dbReference>
<name>A0A328BBR1_9BACT</name>
<protein>
    <submittedName>
        <fullName evidence="2">Uncharacterized protein</fullName>
    </submittedName>
</protein>
<keyword evidence="1" id="KW-0732">Signal</keyword>
<feature type="signal peptide" evidence="1">
    <location>
        <begin position="1"/>
        <end position="30"/>
    </location>
</feature>
<comment type="caution">
    <text evidence="2">The sequence shown here is derived from an EMBL/GenBank/DDBJ whole genome shotgun (WGS) entry which is preliminary data.</text>
</comment>
<dbReference type="EMBL" id="QHKM01000006">
    <property type="protein sequence ID" value="RAK64523.1"/>
    <property type="molecule type" value="Genomic_DNA"/>
</dbReference>
<sequence length="187" mass="21269">MPNTFMSARRIFLTTVAAAAFSLLPRFTQAQLVTDNARATQARDSVLLRANSYRQTIEQQAARFDVRAHYLGKRRRVVRGYALKKSTNPNSLNAGVVSTKRERAWKHVTRTLATGVVRERYLGYLDGQKVLEETRTNHQTTYVRLHRVIRVPGINLVTGRARLGLLTSEGYVQWGREQFLLSAPTKL</sequence>
<evidence type="ECO:0000313" key="3">
    <source>
        <dbReference type="Proteomes" id="UP000248553"/>
    </source>
</evidence>
<evidence type="ECO:0000313" key="2">
    <source>
        <dbReference type="EMBL" id="RAK64523.1"/>
    </source>
</evidence>
<evidence type="ECO:0000256" key="1">
    <source>
        <dbReference type="SAM" id="SignalP"/>
    </source>
</evidence>
<accession>A0A328BBR1</accession>
<proteinExistence type="predicted"/>
<keyword evidence="3" id="KW-1185">Reference proteome</keyword>
<reference evidence="3" key="1">
    <citation type="submission" date="2018-05" db="EMBL/GenBank/DDBJ databases">
        <authorList>
            <person name="Nie L."/>
        </authorList>
    </citation>
    <scope>NUCLEOTIDE SEQUENCE [LARGE SCALE GENOMIC DNA]</scope>
    <source>
        <strain evidence="3">NL</strain>
    </source>
</reference>
<gene>
    <name evidence="2" type="ORF">DLM85_17660</name>
</gene>
<dbReference type="RefSeq" id="WP_111479452.1">
    <property type="nucleotide sequence ID" value="NZ_QHKM01000006.1"/>
</dbReference>
<organism evidence="2 3">
    <name type="scientific">Hymenobacter edaphi</name>
    <dbReference type="NCBI Taxonomy" id="2211146"/>
    <lineage>
        <taxon>Bacteria</taxon>
        <taxon>Pseudomonadati</taxon>
        <taxon>Bacteroidota</taxon>
        <taxon>Cytophagia</taxon>
        <taxon>Cytophagales</taxon>
        <taxon>Hymenobacteraceae</taxon>
        <taxon>Hymenobacter</taxon>
    </lineage>
</organism>
<dbReference type="OrthoDB" id="886836at2"/>